<evidence type="ECO:0000313" key="3">
    <source>
        <dbReference type="Proteomes" id="UP000499080"/>
    </source>
</evidence>
<keyword evidence="3" id="KW-1185">Reference proteome</keyword>
<dbReference type="EMBL" id="BGPR01063513">
    <property type="protein sequence ID" value="GBO38698.1"/>
    <property type="molecule type" value="Genomic_DNA"/>
</dbReference>
<keyword evidence="1" id="KW-0472">Membrane</keyword>
<comment type="caution">
    <text evidence="2">The sequence shown here is derived from an EMBL/GenBank/DDBJ whole genome shotgun (WGS) entry which is preliminary data.</text>
</comment>
<feature type="non-terminal residue" evidence="2">
    <location>
        <position position="212"/>
    </location>
</feature>
<feature type="transmembrane region" description="Helical" evidence="1">
    <location>
        <begin position="12"/>
        <end position="34"/>
    </location>
</feature>
<gene>
    <name evidence="2" type="ORF">AVEN_103296_1</name>
</gene>
<keyword evidence="1" id="KW-0812">Transmembrane</keyword>
<feature type="transmembrane region" description="Helical" evidence="1">
    <location>
        <begin position="161"/>
        <end position="185"/>
    </location>
</feature>
<name>A0A4Y2WPQ4_ARAVE</name>
<keyword evidence="1" id="KW-1133">Transmembrane helix</keyword>
<dbReference type="AlphaFoldDB" id="A0A4Y2WPQ4"/>
<organism evidence="2 3">
    <name type="scientific">Araneus ventricosus</name>
    <name type="common">Orbweaver spider</name>
    <name type="synonym">Epeira ventricosa</name>
    <dbReference type="NCBI Taxonomy" id="182803"/>
    <lineage>
        <taxon>Eukaryota</taxon>
        <taxon>Metazoa</taxon>
        <taxon>Ecdysozoa</taxon>
        <taxon>Arthropoda</taxon>
        <taxon>Chelicerata</taxon>
        <taxon>Arachnida</taxon>
        <taxon>Araneae</taxon>
        <taxon>Araneomorphae</taxon>
        <taxon>Entelegynae</taxon>
        <taxon>Araneoidea</taxon>
        <taxon>Araneidae</taxon>
        <taxon>Araneus</taxon>
    </lineage>
</organism>
<sequence>MWKTEESVSYRRSMYVQLVHFTSTVLGLMSSYWWDMEDCRFGVISVIILVRRSWFKIKNPSSSRTDPNKNLQRLPVLSDSNNDRRISNVYINPMYVSTLSVHLQVENIHINEHLHVEEELGHLSYREIIRNSIQLPETRTRRKKRCSCKLLDKDNKHGRLFIAYVLLITLFVMTFCSIGLSIIIRTIPLKFFADCWKLAIALASLTFLIGVY</sequence>
<accession>A0A4Y2WPQ4</accession>
<evidence type="ECO:0000313" key="2">
    <source>
        <dbReference type="EMBL" id="GBO38698.1"/>
    </source>
</evidence>
<feature type="transmembrane region" description="Helical" evidence="1">
    <location>
        <begin position="191"/>
        <end position="211"/>
    </location>
</feature>
<proteinExistence type="predicted"/>
<protein>
    <submittedName>
        <fullName evidence="2">Uncharacterized protein</fullName>
    </submittedName>
</protein>
<dbReference type="Proteomes" id="UP000499080">
    <property type="component" value="Unassembled WGS sequence"/>
</dbReference>
<evidence type="ECO:0000256" key="1">
    <source>
        <dbReference type="SAM" id="Phobius"/>
    </source>
</evidence>
<reference evidence="2 3" key="1">
    <citation type="journal article" date="2019" name="Sci. Rep.">
        <title>Orb-weaving spider Araneus ventricosus genome elucidates the spidroin gene catalogue.</title>
        <authorList>
            <person name="Kono N."/>
            <person name="Nakamura H."/>
            <person name="Ohtoshi R."/>
            <person name="Moran D.A.P."/>
            <person name="Shinohara A."/>
            <person name="Yoshida Y."/>
            <person name="Fujiwara M."/>
            <person name="Mori M."/>
            <person name="Tomita M."/>
            <person name="Arakawa K."/>
        </authorList>
    </citation>
    <scope>NUCLEOTIDE SEQUENCE [LARGE SCALE GENOMIC DNA]</scope>
</reference>